<sequence>MFLNEKERDETIWACRFCMMCQTADRVGEIICNESYTPRGRGAIIHSLEKGLLVWNEDIADIMYTTLNDGRLQEWCVGNYDHEELIIDTRAKLFAKNLVPEDIRQFLLQLRNRFTNHERLINHLKSAQLSPDASANTLLYIGRDVTPEWMGTLTTFAQFLKTAGVRFNILPQEPLSGYEFYQAGDFDSAAACSKTLATAIKNTGSTHVMVLEADCFRMLTTRTKRFGGDTSGLQVEHFTTTIRRLAEENKLPIKHLAEATTVTFQDPCNLARYCGNTEDPRKILSLLDAELIEMDPAGKLAYCCGGGGLLPVHRPEVAREAAAMRCREAAETKADYLVTACMGCHQMLTHGCRKDDQLAPPQLIHLIDLVARAVAS</sequence>
<evidence type="ECO:0000313" key="7">
    <source>
        <dbReference type="EMBL" id="SHH31487.1"/>
    </source>
</evidence>
<accession>A0A1M5RYQ0</accession>
<keyword evidence="5" id="KW-0411">Iron-sulfur</keyword>
<evidence type="ECO:0000256" key="4">
    <source>
        <dbReference type="ARBA" id="ARBA00023004"/>
    </source>
</evidence>
<keyword evidence="1" id="KW-0004">4Fe-4S</keyword>
<dbReference type="GO" id="GO:0016491">
    <property type="term" value="F:oxidoreductase activity"/>
    <property type="evidence" value="ECO:0007669"/>
    <property type="project" value="UniProtKB-KW"/>
</dbReference>
<dbReference type="Proteomes" id="UP000184139">
    <property type="component" value="Unassembled WGS sequence"/>
</dbReference>
<dbReference type="GO" id="GO:0046872">
    <property type="term" value="F:metal ion binding"/>
    <property type="evidence" value="ECO:0007669"/>
    <property type="project" value="UniProtKB-KW"/>
</dbReference>
<dbReference type="GO" id="GO:0005886">
    <property type="term" value="C:plasma membrane"/>
    <property type="evidence" value="ECO:0007669"/>
    <property type="project" value="TreeGrafter"/>
</dbReference>
<keyword evidence="2" id="KW-0479">Metal-binding</keyword>
<keyword evidence="8" id="KW-1185">Reference proteome</keyword>
<dbReference type="AlphaFoldDB" id="A0A1M5RYQ0"/>
<dbReference type="Pfam" id="PF02754">
    <property type="entry name" value="CCG"/>
    <property type="match status" value="1"/>
</dbReference>
<evidence type="ECO:0000256" key="5">
    <source>
        <dbReference type="ARBA" id="ARBA00023014"/>
    </source>
</evidence>
<dbReference type="EMBL" id="FQXS01000001">
    <property type="protein sequence ID" value="SHH31487.1"/>
    <property type="molecule type" value="Genomic_DNA"/>
</dbReference>
<proteinExistence type="predicted"/>
<evidence type="ECO:0000313" key="8">
    <source>
        <dbReference type="Proteomes" id="UP000184139"/>
    </source>
</evidence>
<reference evidence="7 8" key="1">
    <citation type="submission" date="2016-11" db="EMBL/GenBank/DDBJ databases">
        <authorList>
            <person name="Jaros S."/>
            <person name="Januszkiewicz K."/>
            <person name="Wedrychowicz H."/>
        </authorList>
    </citation>
    <scope>NUCLEOTIDE SEQUENCE [LARGE SCALE GENOMIC DNA]</scope>
    <source>
        <strain evidence="7 8">DSM 9705</strain>
    </source>
</reference>
<organism evidence="7 8">
    <name type="scientific">Desulfofustis glycolicus DSM 9705</name>
    <dbReference type="NCBI Taxonomy" id="1121409"/>
    <lineage>
        <taxon>Bacteria</taxon>
        <taxon>Pseudomonadati</taxon>
        <taxon>Thermodesulfobacteriota</taxon>
        <taxon>Desulfobulbia</taxon>
        <taxon>Desulfobulbales</taxon>
        <taxon>Desulfocapsaceae</taxon>
        <taxon>Desulfofustis</taxon>
    </lineage>
</organism>
<evidence type="ECO:0000259" key="6">
    <source>
        <dbReference type="Pfam" id="PF02754"/>
    </source>
</evidence>
<evidence type="ECO:0000256" key="3">
    <source>
        <dbReference type="ARBA" id="ARBA00023002"/>
    </source>
</evidence>
<evidence type="ECO:0000256" key="1">
    <source>
        <dbReference type="ARBA" id="ARBA00022485"/>
    </source>
</evidence>
<dbReference type="InterPro" id="IPR004017">
    <property type="entry name" value="Cys_rich_dom"/>
</dbReference>
<keyword evidence="4" id="KW-0408">Iron</keyword>
<keyword evidence="3" id="KW-0560">Oxidoreductase</keyword>
<name>A0A1M5RYQ0_9BACT</name>
<dbReference type="InterPro" id="IPR051460">
    <property type="entry name" value="HdrC_iron-sulfur_subunit"/>
</dbReference>
<dbReference type="PANTHER" id="PTHR43255:SF1">
    <property type="entry name" value="IRON-SULFUR-BINDING OXIDOREDUCTASE FADF-RELATED"/>
    <property type="match status" value="1"/>
</dbReference>
<gene>
    <name evidence="7" type="ORF">SAMN02745124_00075</name>
</gene>
<dbReference type="PANTHER" id="PTHR43255">
    <property type="entry name" value="IRON-SULFUR-BINDING OXIDOREDUCTASE FADF-RELATED-RELATED"/>
    <property type="match status" value="1"/>
</dbReference>
<feature type="domain" description="Cysteine-rich" evidence="6">
    <location>
        <begin position="262"/>
        <end position="348"/>
    </location>
</feature>
<evidence type="ECO:0000256" key="2">
    <source>
        <dbReference type="ARBA" id="ARBA00022723"/>
    </source>
</evidence>
<dbReference type="GO" id="GO:0051539">
    <property type="term" value="F:4 iron, 4 sulfur cluster binding"/>
    <property type="evidence" value="ECO:0007669"/>
    <property type="project" value="UniProtKB-KW"/>
</dbReference>
<dbReference type="STRING" id="1121409.SAMN02745124_00075"/>
<protein>
    <submittedName>
        <fullName evidence="7">Fe-S oxidoreductase</fullName>
    </submittedName>
</protein>